<feature type="compositionally biased region" description="Low complexity" evidence="1">
    <location>
        <begin position="9"/>
        <end position="24"/>
    </location>
</feature>
<dbReference type="Proteomes" id="UP000515860">
    <property type="component" value="Chromosome"/>
</dbReference>
<sequence length="123" mass="13631">MSDELKATGSCSGDCSSCGSDCGSDIDLDQPTVTLTLDDDTEVTCAVINIFPAGDRRYIALLPLNENGQNEEGEVYLYRFYEDDKGNPNLENIESDEEYELAAEAFDEMMDAAEFDEIEETEQ</sequence>
<evidence type="ECO:0000256" key="1">
    <source>
        <dbReference type="SAM" id="MobiDB-lite"/>
    </source>
</evidence>
<feature type="region of interest" description="Disordered" evidence="1">
    <location>
        <begin position="1"/>
        <end position="24"/>
    </location>
</feature>
<protein>
    <submittedName>
        <fullName evidence="2">DUF1292 domain-containing protein</fullName>
    </submittedName>
</protein>
<organism evidence="2 3">
    <name type="scientific">Wansuia hejianensis</name>
    <dbReference type="NCBI Taxonomy" id="2763667"/>
    <lineage>
        <taxon>Bacteria</taxon>
        <taxon>Bacillati</taxon>
        <taxon>Bacillota</taxon>
        <taxon>Clostridia</taxon>
        <taxon>Lachnospirales</taxon>
        <taxon>Lachnospiraceae</taxon>
        <taxon>Wansuia</taxon>
    </lineage>
</organism>
<proteinExistence type="predicted"/>
<gene>
    <name evidence="2" type="ORF">H9Q79_05590</name>
</gene>
<keyword evidence="3" id="KW-1185">Reference proteome</keyword>
<dbReference type="EMBL" id="CP060635">
    <property type="protein sequence ID" value="QNM09761.1"/>
    <property type="molecule type" value="Genomic_DNA"/>
</dbReference>
<dbReference type="KEGG" id="whj:H9Q79_05590"/>
<evidence type="ECO:0000313" key="3">
    <source>
        <dbReference type="Proteomes" id="UP000515860"/>
    </source>
</evidence>
<dbReference type="RefSeq" id="WP_118643572.1">
    <property type="nucleotide sequence ID" value="NZ_CP060635.1"/>
</dbReference>
<dbReference type="InterPro" id="IPR009711">
    <property type="entry name" value="UPF0473"/>
</dbReference>
<accession>A0A7G9GG29</accession>
<evidence type="ECO:0000313" key="2">
    <source>
        <dbReference type="EMBL" id="QNM09761.1"/>
    </source>
</evidence>
<name>A0A7G9GG29_9FIRM</name>
<reference evidence="2 3" key="1">
    <citation type="submission" date="2020-08" db="EMBL/GenBank/DDBJ databases">
        <authorList>
            <person name="Liu C."/>
            <person name="Sun Q."/>
        </authorList>
    </citation>
    <scope>NUCLEOTIDE SEQUENCE [LARGE SCALE GENOMIC DNA]</scope>
    <source>
        <strain evidence="2 3">NSJ-29</strain>
    </source>
</reference>
<dbReference type="Pfam" id="PF06949">
    <property type="entry name" value="DUF1292"/>
    <property type="match status" value="1"/>
</dbReference>
<dbReference type="AlphaFoldDB" id="A0A7G9GG29"/>